<evidence type="ECO:0000313" key="1">
    <source>
        <dbReference type="EMBL" id="KOA84991.1"/>
    </source>
</evidence>
<reference evidence="1 2" key="1">
    <citation type="submission" date="2015-07" db="EMBL/GenBank/DDBJ databases">
        <title>Draft genome sequences of 17 French Clostridium botulinum group III.</title>
        <authorList>
            <person name="Woudstra C."/>
            <person name="Le Marechal C."/>
            <person name="Souillard R."/>
            <person name="Bayon-Auboyer M.-H."/>
            <person name="Dessouter D."/>
            <person name="Fach P."/>
        </authorList>
    </citation>
    <scope>NUCLEOTIDE SEQUENCE [LARGE SCALE GENOMIC DNA]</scope>
    <source>
        <strain evidence="1 2">12LNRI-CD</strain>
        <plasmid evidence="1">p1BKT015925</plasmid>
    </source>
</reference>
<accession>A0A9Q1UX49</accession>
<dbReference type="Proteomes" id="UP000037540">
    <property type="component" value="Unassembled WGS sequence"/>
</dbReference>
<dbReference type="OrthoDB" id="2587776at2"/>
<dbReference type="AlphaFoldDB" id="A0A9Q1UX49"/>
<protein>
    <submittedName>
        <fullName evidence="1">Uncharacterized protein</fullName>
    </submittedName>
</protein>
<geneLocation type="plasmid" evidence="1">
    <name>p1BKT015925</name>
</geneLocation>
<gene>
    <name evidence="1" type="ORF">ADU74_09990</name>
</gene>
<keyword evidence="1" id="KW-0614">Plasmid</keyword>
<name>A0A9Q1UX49_CLOBO</name>
<evidence type="ECO:0000313" key="2">
    <source>
        <dbReference type="Proteomes" id="UP000037540"/>
    </source>
</evidence>
<dbReference type="EMBL" id="LGVR01000060">
    <property type="protein sequence ID" value="KOA84991.1"/>
    <property type="molecule type" value="Genomic_DNA"/>
</dbReference>
<proteinExistence type="predicted"/>
<organism evidence="1 2">
    <name type="scientific">Clostridium botulinum</name>
    <dbReference type="NCBI Taxonomy" id="1491"/>
    <lineage>
        <taxon>Bacteria</taxon>
        <taxon>Bacillati</taxon>
        <taxon>Bacillota</taxon>
        <taxon>Clostridia</taxon>
        <taxon>Eubacteriales</taxon>
        <taxon>Clostridiaceae</taxon>
        <taxon>Clostridium</taxon>
    </lineage>
</organism>
<comment type="caution">
    <text evidence="1">The sequence shown here is derived from an EMBL/GenBank/DDBJ whole genome shotgun (WGS) entry which is preliminary data.</text>
</comment>
<sequence>MNNSLIRLKYFDTIRHLLRSGKASDPYVLKVTQEKIINNKLNLDEIPDPLYHVRIEDYVEIDENTYYKTREIKSNQFYVEYDNGVLYFNPTEEGKTVKIEYKGRGVLQFPAERIWVHNPNPWVIDNLQEFIDFIFEKTQEITEYIEYLKNLVKKKIDEMDIHIAICKKQTDECKKISEDSLRVKKETEQVRDKCIDTTNESIVVTQGCIHATKNCDEQTKIAKRELELLEIDRLHTKIQWLAGKDVKTLAEIEKDYPHPEVGDCVITTNGEWYRWDGVKWQFITNITGGITLATEEINGLLSKNDFIKLKGIEDDAQKNYVGEEAKSALPSYVHTKTIIFELPLNKFKQGVQDVFVKFPMNGQITNINAICQKPSVDFTSIQVQKIQITDFNKGLDNWINICEDNKEIMFDYGAYSSSKCSILNNKVNKDDCFRLNFKHVGNGIENISVYVDILI</sequence>